<dbReference type="OrthoDB" id="767661at2759"/>
<proteinExistence type="predicted"/>
<sequence>MQVLHKLDIEIGVKELNTITECCIEDAKKLQHYPDDALLRIQRVYSVFEAFRMQGFEIGEETYGPFLMFLIDMEMVEEFHYICLNIKRDNPQSLSRLAYYEMLLWIKVGDEDKIQQLIANADGSDGSTFNESFLVALCKGDRQEEVLMLLETIDIQKLSSKADMEMIFKSLGRFLLESHAKKFILELKDIGFSHQRLLELICIYAMSIPNVLTETGPLGLNCPHKACPKPDGTKKTTGFFKLVSGLAGQGLTHF</sequence>
<evidence type="ECO:0000313" key="2">
    <source>
        <dbReference type="Proteomes" id="UP000245207"/>
    </source>
</evidence>
<dbReference type="Proteomes" id="UP000245207">
    <property type="component" value="Unassembled WGS sequence"/>
</dbReference>
<keyword evidence="2" id="KW-1185">Reference proteome</keyword>
<name>A0A2U1LHR4_ARTAN</name>
<dbReference type="EMBL" id="PKPP01009318">
    <property type="protein sequence ID" value="PWA48544.1"/>
    <property type="molecule type" value="Genomic_DNA"/>
</dbReference>
<comment type="caution">
    <text evidence="1">The sequence shown here is derived from an EMBL/GenBank/DDBJ whole genome shotgun (WGS) entry which is preliminary data.</text>
</comment>
<dbReference type="STRING" id="35608.A0A2U1LHR4"/>
<dbReference type="PANTHER" id="PTHR47262">
    <property type="entry name" value="OS02G0132600 PROTEIN"/>
    <property type="match status" value="1"/>
</dbReference>
<organism evidence="1 2">
    <name type="scientific">Artemisia annua</name>
    <name type="common">Sweet wormwood</name>
    <dbReference type="NCBI Taxonomy" id="35608"/>
    <lineage>
        <taxon>Eukaryota</taxon>
        <taxon>Viridiplantae</taxon>
        <taxon>Streptophyta</taxon>
        <taxon>Embryophyta</taxon>
        <taxon>Tracheophyta</taxon>
        <taxon>Spermatophyta</taxon>
        <taxon>Magnoliopsida</taxon>
        <taxon>eudicotyledons</taxon>
        <taxon>Gunneridae</taxon>
        <taxon>Pentapetalae</taxon>
        <taxon>asterids</taxon>
        <taxon>campanulids</taxon>
        <taxon>Asterales</taxon>
        <taxon>Asteraceae</taxon>
        <taxon>Asteroideae</taxon>
        <taxon>Anthemideae</taxon>
        <taxon>Artemisiinae</taxon>
        <taxon>Artemisia</taxon>
    </lineage>
</organism>
<dbReference type="AlphaFoldDB" id="A0A2U1LHR4"/>
<evidence type="ECO:0000313" key="1">
    <source>
        <dbReference type="EMBL" id="PWA48544.1"/>
    </source>
</evidence>
<protein>
    <submittedName>
        <fullName evidence="1">Tetratricopeptide repeat (TPR)-like superfamily protein</fullName>
    </submittedName>
</protein>
<accession>A0A2U1LHR4</accession>
<dbReference type="PANTHER" id="PTHR47262:SF1">
    <property type="entry name" value="OS02G0132600 PROTEIN"/>
    <property type="match status" value="1"/>
</dbReference>
<reference evidence="1 2" key="1">
    <citation type="journal article" date="2018" name="Mol. Plant">
        <title>The genome of Artemisia annua provides insight into the evolution of Asteraceae family and artemisinin biosynthesis.</title>
        <authorList>
            <person name="Shen Q."/>
            <person name="Zhang L."/>
            <person name="Liao Z."/>
            <person name="Wang S."/>
            <person name="Yan T."/>
            <person name="Shi P."/>
            <person name="Liu M."/>
            <person name="Fu X."/>
            <person name="Pan Q."/>
            <person name="Wang Y."/>
            <person name="Lv Z."/>
            <person name="Lu X."/>
            <person name="Zhang F."/>
            <person name="Jiang W."/>
            <person name="Ma Y."/>
            <person name="Chen M."/>
            <person name="Hao X."/>
            <person name="Li L."/>
            <person name="Tang Y."/>
            <person name="Lv G."/>
            <person name="Zhou Y."/>
            <person name="Sun X."/>
            <person name="Brodelius P.E."/>
            <person name="Rose J.K.C."/>
            <person name="Tang K."/>
        </authorList>
    </citation>
    <scope>NUCLEOTIDE SEQUENCE [LARGE SCALE GENOMIC DNA]</scope>
    <source>
        <strain evidence="2">cv. Huhao1</strain>
        <tissue evidence="1">Leaf</tissue>
    </source>
</reference>
<gene>
    <name evidence="1" type="ORF">CTI12_AA491580</name>
</gene>